<dbReference type="CDD" id="cd00586">
    <property type="entry name" value="4HBT"/>
    <property type="match status" value="1"/>
</dbReference>
<dbReference type="InterPro" id="IPR014166">
    <property type="entry name" value="Tol-Pal_acyl-CoA_thioesterase"/>
</dbReference>
<evidence type="ECO:0000256" key="1">
    <source>
        <dbReference type="ARBA" id="ARBA00005953"/>
    </source>
</evidence>
<dbReference type="EC" id="3.1.2.-" evidence="3"/>
<proteinExistence type="inferred from homology"/>
<dbReference type="Pfam" id="PF13279">
    <property type="entry name" value="4HBT_2"/>
    <property type="match status" value="1"/>
</dbReference>
<dbReference type="InterPro" id="IPR006684">
    <property type="entry name" value="YbgC/YbaW"/>
</dbReference>
<dbReference type="InterPro" id="IPR050563">
    <property type="entry name" value="4-hydroxybenzoyl-CoA_TE"/>
</dbReference>
<dbReference type="PANTHER" id="PTHR31793:SF37">
    <property type="entry name" value="ACYL-COA THIOESTER HYDROLASE YBGC"/>
    <property type="match status" value="1"/>
</dbReference>
<dbReference type="PIRSF" id="PIRSF003230">
    <property type="entry name" value="YbgC"/>
    <property type="match status" value="1"/>
</dbReference>
<dbReference type="AlphaFoldDB" id="A0A554WW16"/>
<keyword evidence="4" id="KW-1185">Reference proteome</keyword>
<protein>
    <submittedName>
        <fullName evidence="3">Acyl-CoA thioesterase YbgC</fullName>
        <ecNumber evidence="3">3.1.2.-</ecNumber>
    </submittedName>
</protein>
<dbReference type="PANTHER" id="PTHR31793">
    <property type="entry name" value="4-HYDROXYBENZOYL-COA THIOESTERASE FAMILY MEMBER"/>
    <property type="match status" value="1"/>
</dbReference>
<dbReference type="NCBIfam" id="TIGR00051">
    <property type="entry name" value="YbgC/FadM family acyl-CoA thioesterase"/>
    <property type="match status" value="1"/>
</dbReference>
<accession>A0A554WW16</accession>
<name>A0A554WW16_9BURK</name>
<dbReference type="EMBL" id="VJNA01000002">
    <property type="protein sequence ID" value="TSE27768.1"/>
    <property type="molecule type" value="Genomic_DNA"/>
</dbReference>
<dbReference type="OrthoDB" id="9808429at2"/>
<reference evidence="3 4" key="1">
    <citation type="submission" date="2019-07" db="EMBL/GenBank/DDBJ databases">
        <title>Tepidimonas aquatica CLN-1 draft genome.</title>
        <authorList>
            <person name="Da Costa M.S."/>
            <person name="Froufe H.J.C."/>
            <person name="Egas C."/>
            <person name="Albuquerque L."/>
        </authorList>
    </citation>
    <scope>NUCLEOTIDE SEQUENCE [LARGE SCALE GENOMIC DNA]</scope>
    <source>
        <strain evidence="3 4">CLN-1</strain>
    </source>
</reference>
<evidence type="ECO:0000313" key="4">
    <source>
        <dbReference type="Proteomes" id="UP000318554"/>
    </source>
</evidence>
<dbReference type="InterPro" id="IPR029069">
    <property type="entry name" value="HotDog_dom_sf"/>
</dbReference>
<dbReference type="Gene3D" id="3.10.129.10">
    <property type="entry name" value="Hotdog Thioesterase"/>
    <property type="match status" value="1"/>
</dbReference>
<gene>
    <name evidence="3" type="primary">ybgC</name>
    <name evidence="3" type="ORF">Taqua_00264</name>
</gene>
<dbReference type="NCBIfam" id="TIGR02799">
    <property type="entry name" value="thio_ybgC"/>
    <property type="match status" value="1"/>
</dbReference>
<dbReference type="RefSeq" id="WP_144324247.1">
    <property type="nucleotide sequence ID" value="NZ_VJNA01000002.1"/>
</dbReference>
<dbReference type="FunFam" id="3.10.129.10:FF:000004">
    <property type="entry name" value="Tol-pal system-associated acyl-CoA thioesterase"/>
    <property type="match status" value="1"/>
</dbReference>
<dbReference type="GO" id="GO:0047617">
    <property type="term" value="F:fatty acyl-CoA hydrolase activity"/>
    <property type="evidence" value="ECO:0007669"/>
    <property type="project" value="TreeGrafter"/>
</dbReference>
<dbReference type="Proteomes" id="UP000318554">
    <property type="component" value="Unassembled WGS sequence"/>
</dbReference>
<sequence length="154" mass="17196">MTRPAAPDAGVAPHRWPVRVYWEDTDAGGIVYYANYLKFFERARTEWLRTLGLQQHALREATGGMFVVSAVQVRYQRPARLDDALCIETRVATLGRASIELQQRALRDDSDSVMVLCEGSVRIGWVQAPALQPARIPAAIVQALQPYVESVVES</sequence>
<comment type="caution">
    <text evidence="3">The sequence shown here is derived from an EMBL/GenBank/DDBJ whole genome shotgun (WGS) entry which is preliminary data.</text>
</comment>
<evidence type="ECO:0000313" key="3">
    <source>
        <dbReference type="EMBL" id="TSE27768.1"/>
    </source>
</evidence>
<keyword evidence="2 3" id="KW-0378">Hydrolase</keyword>
<dbReference type="SUPFAM" id="SSF54637">
    <property type="entry name" value="Thioesterase/thiol ester dehydrase-isomerase"/>
    <property type="match status" value="1"/>
</dbReference>
<comment type="similarity">
    <text evidence="1">Belongs to the 4-hydroxybenzoyl-CoA thioesterase family.</text>
</comment>
<organism evidence="3 4">
    <name type="scientific">Tepidimonas aquatica</name>
    <dbReference type="NCBI Taxonomy" id="247482"/>
    <lineage>
        <taxon>Bacteria</taxon>
        <taxon>Pseudomonadati</taxon>
        <taxon>Pseudomonadota</taxon>
        <taxon>Betaproteobacteria</taxon>
        <taxon>Burkholderiales</taxon>
        <taxon>Tepidimonas</taxon>
    </lineage>
</organism>
<evidence type="ECO:0000256" key="2">
    <source>
        <dbReference type="ARBA" id="ARBA00022801"/>
    </source>
</evidence>